<accession>A0A1I6DL58</accession>
<sequence>MHADRDSVASEPLSLSGQQAVPSAARGAQPRLRESRIWGVTSFFDPGGSGQAAENFRIFSARIRAQGLPLLTVELAVGARPFTLDPQMSDQHIRRRTDDLLWHKESLLNIGIDALPETCDQVVWLDADVLFDRPGWVAQTSAALRDYPVVQPFSEAIWLAEGAQDPPANPRRGHGEGAVMPGMAATMAHAPNRRSLLQDYFRHGHPGFAWAARRDLLARHRLYDRHVMGGGDVTLAHAFYGDRDYWRGMNMASRDMSAPERAAMARWSGALHADVKGNIGHVDGRILHLWHGPLAQRGYTERWRILKSHDFDPERDVTLGRDGCLCWAPGREDLQAAVRAYFAARTASAQTGPNIAAPQQTGADRCPATAP</sequence>
<dbReference type="SUPFAM" id="SSF53448">
    <property type="entry name" value="Nucleotide-diphospho-sugar transferases"/>
    <property type="match status" value="1"/>
</dbReference>
<feature type="region of interest" description="Disordered" evidence="1">
    <location>
        <begin position="1"/>
        <end position="28"/>
    </location>
</feature>
<dbReference type="RefSeq" id="WP_092078695.1">
    <property type="nucleotide sequence ID" value="NZ_FOYI01000004.1"/>
</dbReference>
<keyword evidence="3" id="KW-1185">Reference proteome</keyword>
<proteinExistence type="predicted"/>
<gene>
    <name evidence="2" type="ORF">SAMN04515673_10456</name>
</gene>
<dbReference type="Proteomes" id="UP000199302">
    <property type="component" value="Unassembled WGS sequence"/>
</dbReference>
<reference evidence="2 3" key="1">
    <citation type="submission" date="2016-10" db="EMBL/GenBank/DDBJ databases">
        <authorList>
            <person name="de Groot N.N."/>
        </authorList>
    </citation>
    <scope>NUCLEOTIDE SEQUENCE [LARGE SCALE GENOMIC DNA]</scope>
    <source>
        <strain evidence="3">KMM 9023,NRIC 0796,JCM 17311,KCTC 23692</strain>
    </source>
</reference>
<evidence type="ECO:0000313" key="3">
    <source>
        <dbReference type="Proteomes" id="UP000199302"/>
    </source>
</evidence>
<feature type="region of interest" description="Disordered" evidence="1">
    <location>
        <begin position="352"/>
        <end position="371"/>
    </location>
</feature>
<feature type="compositionally biased region" description="Polar residues" evidence="1">
    <location>
        <begin position="352"/>
        <end position="362"/>
    </location>
</feature>
<evidence type="ECO:0000313" key="2">
    <source>
        <dbReference type="EMBL" id="SFR06180.1"/>
    </source>
</evidence>
<name>A0A1I6DL58_9RHOB</name>
<protein>
    <submittedName>
        <fullName evidence="2">Uncharacterized protein</fullName>
    </submittedName>
</protein>
<dbReference type="AlphaFoldDB" id="A0A1I6DL58"/>
<dbReference type="EMBL" id="FOYI01000004">
    <property type="protein sequence ID" value="SFR06180.1"/>
    <property type="molecule type" value="Genomic_DNA"/>
</dbReference>
<dbReference type="InterPro" id="IPR029044">
    <property type="entry name" value="Nucleotide-diphossugar_trans"/>
</dbReference>
<organism evidence="2 3">
    <name type="scientific">Poseidonocella sedimentorum</name>
    <dbReference type="NCBI Taxonomy" id="871652"/>
    <lineage>
        <taxon>Bacteria</taxon>
        <taxon>Pseudomonadati</taxon>
        <taxon>Pseudomonadota</taxon>
        <taxon>Alphaproteobacteria</taxon>
        <taxon>Rhodobacterales</taxon>
        <taxon>Roseobacteraceae</taxon>
        <taxon>Poseidonocella</taxon>
    </lineage>
</organism>
<dbReference type="STRING" id="871652.SAMN04515673_10456"/>
<dbReference type="OrthoDB" id="7593663at2"/>
<evidence type="ECO:0000256" key="1">
    <source>
        <dbReference type="SAM" id="MobiDB-lite"/>
    </source>
</evidence>